<protein>
    <recommendedName>
        <fullName evidence="4">Peptide methionine sulfoxide reductase MsrA</fullName>
        <shortName evidence="4">Protein-methionine-S-oxide reductase</shortName>
        <ecNumber evidence="4">1.8.4.11</ecNumber>
    </recommendedName>
    <alternativeName>
        <fullName evidence="4">Peptide-methionine (S)-S-oxide reductase</fullName>
        <shortName evidence="4">Peptide Met(O) reductase</shortName>
    </alternativeName>
</protein>
<feature type="domain" description="Peptide methionine sulphoxide reductase MsrA" evidence="6">
    <location>
        <begin position="41"/>
        <end position="193"/>
    </location>
</feature>
<comment type="catalytic activity">
    <reaction evidence="3 4">
        <text>[thioredoxin]-disulfide + L-methionine + H2O = L-methionine (S)-S-oxide + [thioredoxin]-dithiol</text>
        <dbReference type="Rhea" id="RHEA:19993"/>
        <dbReference type="Rhea" id="RHEA-COMP:10698"/>
        <dbReference type="Rhea" id="RHEA-COMP:10700"/>
        <dbReference type="ChEBI" id="CHEBI:15377"/>
        <dbReference type="ChEBI" id="CHEBI:29950"/>
        <dbReference type="ChEBI" id="CHEBI:50058"/>
        <dbReference type="ChEBI" id="CHEBI:57844"/>
        <dbReference type="ChEBI" id="CHEBI:58772"/>
        <dbReference type="EC" id="1.8.4.11"/>
    </reaction>
</comment>
<keyword evidence="8" id="KW-1185">Reference proteome</keyword>
<comment type="caution">
    <text evidence="7">The sequence shown here is derived from an EMBL/GenBank/DDBJ whole genome shotgun (WGS) entry which is preliminary data.</text>
</comment>
<dbReference type="GO" id="GO:0008113">
    <property type="term" value="F:peptide-methionine (S)-S-oxide reductase activity"/>
    <property type="evidence" value="ECO:0007669"/>
    <property type="project" value="UniProtKB-UniRule"/>
</dbReference>
<comment type="catalytic activity">
    <reaction evidence="2 4">
        <text>L-methionyl-[protein] + [thioredoxin]-disulfide + H2O = L-methionyl-(S)-S-oxide-[protein] + [thioredoxin]-dithiol</text>
        <dbReference type="Rhea" id="RHEA:14217"/>
        <dbReference type="Rhea" id="RHEA-COMP:10698"/>
        <dbReference type="Rhea" id="RHEA-COMP:10700"/>
        <dbReference type="Rhea" id="RHEA-COMP:12313"/>
        <dbReference type="Rhea" id="RHEA-COMP:12315"/>
        <dbReference type="ChEBI" id="CHEBI:15377"/>
        <dbReference type="ChEBI" id="CHEBI:16044"/>
        <dbReference type="ChEBI" id="CHEBI:29950"/>
        <dbReference type="ChEBI" id="CHEBI:44120"/>
        <dbReference type="ChEBI" id="CHEBI:50058"/>
        <dbReference type="EC" id="1.8.4.11"/>
    </reaction>
</comment>
<evidence type="ECO:0000259" key="6">
    <source>
        <dbReference type="Pfam" id="PF01625"/>
    </source>
</evidence>
<feature type="signal peptide" evidence="5">
    <location>
        <begin position="1"/>
        <end position="24"/>
    </location>
</feature>
<proteinExistence type="inferred from homology"/>
<reference evidence="7" key="2">
    <citation type="submission" date="2020-09" db="EMBL/GenBank/DDBJ databases">
        <authorList>
            <person name="Sun Q."/>
            <person name="Zhou Y."/>
        </authorList>
    </citation>
    <scope>NUCLEOTIDE SEQUENCE</scope>
    <source>
        <strain evidence="7">CGMCC 1.15958</strain>
    </source>
</reference>
<dbReference type="PROSITE" id="PS51257">
    <property type="entry name" value="PROKAR_LIPOPROTEIN"/>
    <property type="match status" value="1"/>
</dbReference>
<organism evidence="7 8">
    <name type="scientific">Emticicia aquatilis</name>
    <dbReference type="NCBI Taxonomy" id="1537369"/>
    <lineage>
        <taxon>Bacteria</taxon>
        <taxon>Pseudomonadati</taxon>
        <taxon>Bacteroidota</taxon>
        <taxon>Cytophagia</taxon>
        <taxon>Cytophagales</taxon>
        <taxon>Leadbetterellaceae</taxon>
        <taxon>Emticicia</taxon>
    </lineage>
</organism>
<dbReference type="EMBL" id="BMKK01000003">
    <property type="protein sequence ID" value="GGD55989.1"/>
    <property type="molecule type" value="Genomic_DNA"/>
</dbReference>
<dbReference type="AlphaFoldDB" id="A0A917DQ74"/>
<evidence type="ECO:0000256" key="3">
    <source>
        <dbReference type="ARBA" id="ARBA00048782"/>
    </source>
</evidence>
<accession>A0A917DQ74</accession>
<dbReference type="SUPFAM" id="SSF55068">
    <property type="entry name" value="Peptide methionine sulfoxide reductase"/>
    <property type="match status" value="1"/>
</dbReference>
<dbReference type="HAMAP" id="MF_01401">
    <property type="entry name" value="MsrA"/>
    <property type="match status" value="1"/>
</dbReference>
<dbReference type="NCBIfam" id="TIGR00401">
    <property type="entry name" value="msrA"/>
    <property type="match status" value="1"/>
</dbReference>
<sequence length="216" mass="24535">MRKTFVASLTLSVFIFILSCSTTTKPTEKVVDKTVYGPTEKAYFASGCFWCVEAIFESLKGVKEAVSGYSGGHTKNPTYEDVNTELTGHAESVEVIYDPKIISYETLLKVYFASQDPTQVKGQGPDKGDSYRSIIFYQNETEKTAAENYKKQLDASGKYKKPIAVEIVPFKVFWKAEAYHQDYERNHPENPYVQNVSIPRIERMKAQFPELLKAKH</sequence>
<evidence type="ECO:0000313" key="8">
    <source>
        <dbReference type="Proteomes" id="UP000609064"/>
    </source>
</evidence>
<dbReference type="Pfam" id="PF01625">
    <property type="entry name" value="PMSR"/>
    <property type="match status" value="1"/>
</dbReference>
<keyword evidence="1 4" id="KW-0560">Oxidoreductase</keyword>
<dbReference type="PANTHER" id="PTHR43774">
    <property type="entry name" value="PEPTIDE METHIONINE SULFOXIDE REDUCTASE"/>
    <property type="match status" value="1"/>
</dbReference>
<comment type="similarity">
    <text evidence="4">Belongs to the MsrA Met sulfoxide reductase family.</text>
</comment>
<keyword evidence="5" id="KW-0732">Signal</keyword>
<dbReference type="InterPro" id="IPR036509">
    <property type="entry name" value="Met_Sox_Rdtase_MsrA_sf"/>
</dbReference>
<feature type="chain" id="PRO_5036719036" description="Peptide methionine sulfoxide reductase MsrA" evidence="5">
    <location>
        <begin position="25"/>
        <end position="216"/>
    </location>
</feature>
<evidence type="ECO:0000313" key="7">
    <source>
        <dbReference type="EMBL" id="GGD55989.1"/>
    </source>
</evidence>
<dbReference type="RefSeq" id="WP_188765930.1">
    <property type="nucleotide sequence ID" value="NZ_BMKK01000003.1"/>
</dbReference>
<evidence type="ECO:0000256" key="5">
    <source>
        <dbReference type="SAM" id="SignalP"/>
    </source>
</evidence>
<reference evidence="7" key="1">
    <citation type="journal article" date="2014" name="Int. J. Syst. Evol. Microbiol.">
        <title>Complete genome sequence of Corynebacterium casei LMG S-19264T (=DSM 44701T), isolated from a smear-ripened cheese.</title>
        <authorList>
            <consortium name="US DOE Joint Genome Institute (JGI-PGF)"/>
            <person name="Walter F."/>
            <person name="Albersmeier A."/>
            <person name="Kalinowski J."/>
            <person name="Ruckert C."/>
        </authorList>
    </citation>
    <scope>NUCLEOTIDE SEQUENCE</scope>
    <source>
        <strain evidence="7">CGMCC 1.15958</strain>
    </source>
</reference>
<comment type="function">
    <text evidence="4">Has an important function as a repair enzyme for proteins that have been inactivated by oxidation. Catalyzes the reversible oxidation-reduction of methionine sulfoxide in proteins to methionine.</text>
</comment>
<dbReference type="Proteomes" id="UP000609064">
    <property type="component" value="Unassembled WGS sequence"/>
</dbReference>
<evidence type="ECO:0000256" key="2">
    <source>
        <dbReference type="ARBA" id="ARBA00047806"/>
    </source>
</evidence>
<feature type="active site" evidence="4">
    <location>
        <position position="48"/>
    </location>
</feature>
<evidence type="ECO:0000256" key="1">
    <source>
        <dbReference type="ARBA" id="ARBA00023002"/>
    </source>
</evidence>
<dbReference type="PANTHER" id="PTHR43774:SF1">
    <property type="entry name" value="PEPTIDE METHIONINE SULFOXIDE REDUCTASE MSRA 2"/>
    <property type="match status" value="1"/>
</dbReference>
<gene>
    <name evidence="4 7" type="primary">msrA</name>
    <name evidence="7" type="ORF">GCM10011514_20070</name>
</gene>
<dbReference type="InterPro" id="IPR002569">
    <property type="entry name" value="Met_Sox_Rdtase_MsrA_dom"/>
</dbReference>
<dbReference type="Gene3D" id="3.30.1060.10">
    <property type="entry name" value="Peptide methionine sulphoxide reductase MsrA"/>
    <property type="match status" value="1"/>
</dbReference>
<name>A0A917DQ74_9BACT</name>
<dbReference type="EC" id="1.8.4.11" evidence="4"/>
<evidence type="ECO:0000256" key="4">
    <source>
        <dbReference type="HAMAP-Rule" id="MF_01401"/>
    </source>
</evidence>